<accession>A0ABQ0GV79</accession>
<keyword evidence="3" id="KW-1133">Transmembrane helix</keyword>
<evidence type="ECO:0000256" key="3">
    <source>
        <dbReference type="ARBA" id="ARBA00022989"/>
    </source>
</evidence>
<gene>
    <name evidence="6" type="ORF">PPNSA23_05050</name>
</gene>
<dbReference type="Pfam" id="PF06803">
    <property type="entry name" value="DUF1232"/>
    <property type="match status" value="1"/>
</dbReference>
<keyword evidence="7" id="KW-1185">Reference proteome</keyword>
<evidence type="ECO:0000259" key="5">
    <source>
        <dbReference type="Pfam" id="PF06803"/>
    </source>
</evidence>
<comment type="caution">
    <text evidence="6">The sequence shown here is derived from an EMBL/GenBank/DDBJ whole genome shotgun (WGS) entry which is preliminary data.</text>
</comment>
<evidence type="ECO:0000256" key="4">
    <source>
        <dbReference type="ARBA" id="ARBA00023136"/>
    </source>
</evidence>
<keyword evidence="2" id="KW-0812">Transmembrane</keyword>
<sequence>MMDNVKIGEILEPGSEEQQKKRAEQVRAGFWKTARKAARSIPFMDEVVAAYYCAMDPRTPFRVRGTLLAALAYFVLPFDFVPDILLGIGFTDDVAVLMTALAAIRSHITPAHREAARKALEEADSSKASAG</sequence>
<dbReference type="InterPro" id="IPR016983">
    <property type="entry name" value="UCP031804"/>
</dbReference>
<dbReference type="EMBL" id="BAAFZP010000001">
    <property type="protein sequence ID" value="GAB1580562.1"/>
    <property type="molecule type" value="Genomic_DNA"/>
</dbReference>
<dbReference type="InterPro" id="IPR010652">
    <property type="entry name" value="DUF1232"/>
</dbReference>
<organism evidence="6 7">
    <name type="scientific">Phyllobacterium phragmitis</name>
    <dbReference type="NCBI Taxonomy" id="2670329"/>
    <lineage>
        <taxon>Bacteria</taxon>
        <taxon>Pseudomonadati</taxon>
        <taxon>Pseudomonadota</taxon>
        <taxon>Alphaproteobacteria</taxon>
        <taxon>Hyphomicrobiales</taxon>
        <taxon>Phyllobacteriaceae</taxon>
        <taxon>Phyllobacterium</taxon>
    </lineage>
</organism>
<dbReference type="Proteomes" id="UP001628091">
    <property type="component" value="Unassembled WGS sequence"/>
</dbReference>
<dbReference type="PIRSF" id="PIRSF031804">
    <property type="entry name" value="UCP031804"/>
    <property type="match status" value="1"/>
</dbReference>
<reference evidence="6 7" key="1">
    <citation type="submission" date="2024-10" db="EMBL/GenBank/DDBJ databases">
        <title>Isolation, draft genome sequencing and identification of Phyllobacterium sp. NSA23, isolated from leaf soil.</title>
        <authorList>
            <person name="Akita H."/>
        </authorList>
    </citation>
    <scope>NUCLEOTIDE SEQUENCE [LARGE SCALE GENOMIC DNA]</scope>
    <source>
        <strain evidence="6 7">NSA23</strain>
    </source>
</reference>
<proteinExistence type="predicted"/>
<name>A0ABQ0GV79_9HYPH</name>
<comment type="subcellular location">
    <subcellularLocation>
        <location evidence="1">Endomembrane system</location>
        <topology evidence="1">Multi-pass membrane protein</topology>
    </subcellularLocation>
</comment>
<evidence type="ECO:0000313" key="7">
    <source>
        <dbReference type="Proteomes" id="UP001628091"/>
    </source>
</evidence>
<feature type="domain" description="DUF1232" evidence="5">
    <location>
        <begin position="64"/>
        <end position="98"/>
    </location>
</feature>
<evidence type="ECO:0000256" key="2">
    <source>
        <dbReference type="ARBA" id="ARBA00022692"/>
    </source>
</evidence>
<protein>
    <submittedName>
        <fullName evidence="6">YkvA family protein</fullName>
    </submittedName>
</protein>
<evidence type="ECO:0000256" key="1">
    <source>
        <dbReference type="ARBA" id="ARBA00004127"/>
    </source>
</evidence>
<evidence type="ECO:0000313" key="6">
    <source>
        <dbReference type="EMBL" id="GAB1580562.1"/>
    </source>
</evidence>
<keyword evidence="4" id="KW-0472">Membrane</keyword>